<evidence type="ECO:0000256" key="3">
    <source>
        <dbReference type="ARBA" id="ARBA00023163"/>
    </source>
</evidence>
<dbReference type="AlphaFoldDB" id="A0A1F7HVG2"/>
<evidence type="ECO:0000259" key="5">
    <source>
        <dbReference type="PROSITE" id="PS51063"/>
    </source>
</evidence>
<feature type="domain" description="HTH crp-type" evidence="5">
    <location>
        <begin position="157"/>
        <end position="230"/>
    </location>
</feature>
<comment type="caution">
    <text evidence="6">The sequence shown here is derived from an EMBL/GenBank/DDBJ whole genome shotgun (WGS) entry which is preliminary data.</text>
</comment>
<dbReference type="PROSITE" id="PS50042">
    <property type="entry name" value="CNMP_BINDING_3"/>
    <property type="match status" value="1"/>
</dbReference>
<dbReference type="SMART" id="SM00100">
    <property type="entry name" value="cNMP"/>
    <property type="match status" value="1"/>
</dbReference>
<dbReference type="InterPro" id="IPR014710">
    <property type="entry name" value="RmlC-like_jellyroll"/>
</dbReference>
<evidence type="ECO:0000313" key="6">
    <source>
        <dbReference type="EMBL" id="OGK35137.1"/>
    </source>
</evidence>
<dbReference type="GO" id="GO:0003677">
    <property type="term" value="F:DNA binding"/>
    <property type="evidence" value="ECO:0007669"/>
    <property type="project" value="UniProtKB-KW"/>
</dbReference>
<dbReference type="Pfam" id="PF13545">
    <property type="entry name" value="HTH_Crp_2"/>
    <property type="match status" value="1"/>
</dbReference>
<dbReference type="Pfam" id="PF00027">
    <property type="entry name" value="cNMP_binding"/>
    <property type="match status" value="1"/>
</dbReference>
<feature type="domain" description="Cyclic nucleotide-binding" evidence="4">
    <location>
        <begin position="44"/>
        <end position="126"/>
    </location>
</feature>
<dbReference type="Proteomes" id="UP000178853">
    <property type="component" value="Unassembled WGS sequence"/>
</dbReference>
<protein>
    <recommendedName>
        <fullName evidence="8">HTH crp-type domain-containing protein</fullName>
    </recommendedName>
</protein>
<accession>A0A1F7HVG2</accession>
<sequence>MFSTNRYIIFEILQKEMYTCTDPMPSNLTQKIEKFFSRFTKKVLKKGSILIDAEETPEEAFYLKKGYVREYALSPQGVELTLHIFAPGSYFPMLAIISKTKNRYFYETITPAELYIIPKEELVNFLKKEPDVVLDLSRRLLLGLDKLILRIENLTNGNAKLKIISALLFLSRHFGEKKGNVAKLNEAFTHRDIASFAGISRETASRELEKLQKEKAISYLRHKITINNIKAFQKMVSSAKE</sequence>
<dbReference type="InterPro" id="IPR018490">
    <property type="entry name" value="cNMP-bd_dom_sf"/>
</dbReference>
<dbReference type="SUPFAM" id="SSF46785">
    <property type="entry name" value="Winged helix' DNA-binding domain"/>
    <property type="match status" value="1"/>
</dbReference>
<name>A0A1F7HVG2_9BACT</name>
<keyword evidence="3" id="KW-0804">Transcription</keyword>
<reference evidence="6 7" key="1">
    <citation type="journal article" date="2016" name="Nat. Commun.">
        <title>Thousands of microbial genomes shed light on interconnected biogeochemical processes in an aquifer system.</title>
        <authorList>
            <person name="Anantharaman K."/>
            <person name="Brown C.T."/>
            <person name="Hug L.A."/>
            <person name="Sharon I."/>
            <person name="Castelle C.J."/>
            <person name="Probst A.J."/>
            <person name="Thomas B.C."/>
            <person name="Singh A."/>
            <person name="Wilkins M.J."/>
            <person name="Karaoz U."/>
            <person name="Brodie E.L."/>
            <person name="Williams K.H."/>
            <person name="Hubbard S.S."/>
            <person name="Banfield J.F."/>
        </authorList>
    </citation>
    <scope>NUCLEOTIDE SEQUENCE [LARGE SCALE GENOMIC DNA]</scope>
</reference>
<proteinExistence type="predicted"/>
<dbReference type="PANTHER" id="PTHR24567:SF26">
    <property type="entry name" value="REGULATORY PROTEIN YEIL"/>
    <property type="match status" value="1"/>
</dbReference>
<evidence type="ECO:0000256" key="2">
    <source>
        <dbReference type="ARBA" id="ARBA00023125"/>
    </source>
</evidence>
<dbReference type="PANTHER" id="PTHR24567">
    <property type="entry name" value="CRP FAMILY TRANSCRIPTIONAL REGULATORY PROTEIN"/>
    <property type="match status" value="1"/>
</dbReference>
<dbReference type="InterPro" id="IPR036390">
    <property type="entry name" value="WH_DNA-bd_sf"/>
</dbReference>
<dbReference type="GO" id="GO:0003700">
    <property type="term" value="F:DNA-binding transcription factor activity"/>
    <property type="evidence" value="ECO:0007669"/>
    <property type="project" value="TreeGrafter"/>
</dbReference>
<dbReference type="PROSITE" id="PS51063">
    <property type="entry name" value="HTH_CRP_2"/>
    <property type="match status" value="1"/>
</dbReference>
<evidence type="ECO:0008006" key="8">
    <source>
        <dbReference type="Google" id="ProtNLM"/>
    </source>
</evidence>
<keyword evidence="1" id="KW-0805">Transcription regulation</keyword>
<evidence type="ECO:0000256" key="1">
    <source>
        <dbReference type="ARBA" id="ARBA00023015"/>
    </source>
</evidence>
<gene>
    <name evidence="6" type="ORF">A3F60_01745</name>
</gene>
<dbReference type="InterPro" id="IPR050397">
    <property type="entry name" value="Env_Response_Regulators"/>
</dbReference>
<dbReference type="CDD" id="cd00092">
    <property type="entry name" value="HTH_CRP"/>
    <property type="match status" value="1"/>
</dbReference>
<dbReference type="InterPro" id="IPR000595">
    <property type="entry name" value="cNMP-bd_dom"/>
</dbReference>
<dbReference type="CDD" id="cd00038">
    <property type="entry name" value="CAP_ED"/>
    <property type="match status" value="1"/>
</dbReference>
<dbReference type="SMART" id="SM00419">
    <property type="entry name" value="HTH_CRP"/>
    <property type="match status" value="1"/>
</dbReference>
<evidence type="ECO:0000259" key="4">
    <source>
        <dbReference type="PROSITE" id="PS50042"/>
    </source>
</evidence>
<organism evidence="6 7">
    <name type="scientific">Candidatus Roizmanbacteria bacterium RIFCSPHIGHO2_12_FULL_39_8</name>
    <dbReference type="NCBI Taxonomy" id="1802050"/>
    <lineage>
        <taxon>Bacteria</taxon>
        <taxon>Candidatus Roizmaniibacteriota</taxon>
    </lineage>
</organism>
<dbReference type="GO" id="GO:0005829">
    <property type="term" value="C:cytosol"/>
    <property type="evidence" value="ECO:0007669"/>
    <property type="project" value="TreeGrafter"/>
</dbReference>
<keyword evidence="2" id="KW-0238">DNA-binding</keyword>
<dbReference type="EMBL" id="MGAA01000071">
    <property type="protein sequence ID" value="OGK35137.1"/>
    <property type="molecule type" value="Genomic_DNA"/>
</dbReference>
<dbReference type="InterPro" id="IPR012318">
    <property type="entry name" value="HTH_CRP"/>
</dbReference>
<evidence type="ECO:0000313" key="7">
    <source>
        <dbReference type="Proteomes" id="UP000178853"/>
    </source>
</evidence>
<dbReference type="SUPFAM" id="SSF51206">
    <property type="entry name" value="cAMP-binding domain-like"/>
    <property type="match status" value="1"/>
</dbReference>
<dbReference type="Gene3D" id="2.60.120.10">
    <property type="entry name" value="Jelly Rolls"/>
    <property type="match status" value="1"/>
</dbReference>